<dbReference type="EMBL" id="GBHO01015571">
    <property type="protein sequence ID" value="JAG28033.1"/>
    <property type="molecule type" value="Transcribed_RNA"/>
</dbReference>
<evidence type="ECO:0000313" key="2">
    <source>
        <dbReference type="EMBL" id="JAG28033.1"/>
    </source>
</evidence>
<protein>
    <submittedName>
        <fullName evidence="2">M-protein, striated muscle</fullName>
    </submittedName>
</protein>
<sequence>KVLPPRRDEDSDSIRSGSSRRTSSSQASIIMKIERLRALDKEQEEIRVQQQIEQERIQAEQERIKVQREKLLMDIETGSRGSRHSSRSSRMSGTSRRQVDDQLKMDRIVVEAQVETPPKIKVKPTR</sequence>
<accession>A0A0A9YAA8</accession>
<proteinExistence type="predicted"/>
<organism evidence="2">
    <name type="scientific">Lygus hesperus</name>
    <name type="common">Western plant bug</name>
    <dbReference type="NCBI Taxonomy" id="30085"/>
    <lineage>
        <taxon>Eukaryota</taxon>
        <taxon>Metazoa</taxon>
        <taxon>Ecdysozoa</taxon>
        <taxon>Arthropoda</taxon>
        <taxon>Hexapoda</taxon>
        <taxon>Insecta</taxon>
        <taxon>Pterygota</taxon>
        <taxon>Neoptera</taxon>
        <taxon>Paraneoptera</taxon>
        <taxon>Hemiptera</taxon>
        <taxon>Heteroptera</taxon>
        <taxon>Panheteroptera</taxon>
        <taxon>Cimicomorpha</taxon>
        <taxon>Miridae</taxon>
        <taxon>Mirini</taxon>
        <taxon>Lygus</taxon>
    </lineage>
</organism>
<evidence type="ECO:0000256" key="1">
    <source>
        <dbReference type="SAM" id="MobiDB-lite"/>
    </source>
</evidence>
<feature type="region of interest" description="Disordered" evidence="1">
    <location>
        <begin position="1"/>
        <end position="28"/>
    </location>
</feature>
<reference evidence="2" key="1">
    <citation type="journal article" date="2014" name="PLoS ONE">
        <title>Transcriptome-Based Identification of ABC Transporters in the Western Tarnished Plant Bug Lygus hesperus.</title>
        <authorList>
            <person name="Hull J.J."/>
            <person name="Chaney K."/>
            <person name="Geib S.M."/>
            <person name="Fabrick J.A."/>
            <person name="Brent C.S."/>
            <person name="Walsh D."/>
            <person name="Lavine L.C."/>
        </authorList>
    </citation>
    <scope>NUCLEOTIDE SEQUENCE</scope>
</reference>
<feature type="region of interest" description="Disordered" evidence="1">
    <location>
        <begin position="69"/>
        <end position="105"/>
    </location>
</feature>
<reference evidence="2" key="2">
    <citation type="submission" date="2014-07" db="EMBL/GenBank/DDBJ databases">
        <authorList>
            <person name="Hull J."/>
        </authorList>
    </citation>
    <scope>NUCLEOTIDE SEQUENCE</scope>
</reference>
<feature type="compositionally biased region" description="Low complexity" evidence="1">
    <location>
        <begin position="14"/>
        <end position="28"/>
    </location>
</feature>
<feature type="non-terminal residue" evidence="2">
    <location>
        <position position="1"/>
    </location>
</feature>
<feature type="compositionally biased region" description="Basic and acidic residues" evidence="1">
    <location>
        <begin position="1"/>
        <end position="13"/>
    </location>
</feature>
<dbReference type="AlphaFoldDB" id="A0A0A9YAA8"/>
<gene>
    <name evidence="2" type="primary">MPSF</name>
    <name evidence="2" type="ORF">CM83_105104</name>
</gene>
<feature type="non-terminal residue" evidence="2">
    <location>
        <position position="126"/>
    </location>
</feature>
<name>A0A0A9YAA8_LYGHE</name>